<dbReference type="GO" id="GO:0022857">
    <property type="term" value="F:transmembrane transporter activity"/>
    <property type="evidence" value="ECO:0007669"/>
    <property type="project" value="TreeGrafter"/>
</dbReference>
<reference evidence="8 9" key="1">
    <citation type="submission" date="2023-01" db="EMBL/GenBank/DDBJ databases">
        <title>Analysis of 21 Apiospora genomes using comparative genomics revels a genus with tremendous synthesis potential of carbohydrate active enzymes and secondary metabolites.</title>
        <authorList>
            <person name="Sorensen T."/>
        </authorList>
    </citation>
    <scope>NUCLEOTIDE SEQUENCE [LARGE SCALE GENOMIC DNA]</scope>
    <source>
        <strain evidence="8 9">CBS 117206</strain>
    </source>
</reference>
<dbReference type="EMBL" id="JAQQWP010000004">
    <property type="protein sequence ID" value="KAK8121560.1"/>
    <property type="molecule type" value="Genomic_DNA"/>
</dbReference>
<evidence type="ECO:0000256" key="7">
    <source>
        <dbReference type="SAM" id="Phobius"/>
    </source>
</evidence>
<dbReference type="PANTHER" id="PTHR23501:SF187">
    <property type="entry name" value="MAJOR FACILITATOR SUPERFAMILY (MFS) PROFILE DOMAIN-CONTAINING PROTEIN"/>
    <property type="match status" value="1"/>
</dbReference>
<keyword evidence="6" id="KW-0325">Glycoprotein</keyword>
<gene>
    <name evidence="8" type="ORF">PG999_005680</name>
</gene>
<feature type="transmembrane region" description="Helical" evidence="7">
    <location>
        <begin position="20"/>
        <end position="38"/>
    </location>
</feature>
<evidence type="ECO:0000256" key="2">
    <source>
        <dbReference type="ARBA" id="ARBA00022448"/>
    </source>
</evidence>
<dbReference type="Proteomes" id="UP001392437">
    <property type="component" value="Unassembled WGS sequence"/>
</dbReference>
<keyword evidence="4 7" id="KW-1133">Transmembrane helix</keyword>
<evidence type="ECO:0000256" key="1">
    <source>
        <dbReference type="ARBA" id="ARBA00004141"/>
    </source>
</evidence>
<comment type="subcellular location">
    <subcellularLocation>
        <location evidence="1">Membrane</location>
        <topology evidence="1">Multi-pass membrane protein</topology>
    </subcellularLocation>
</comment>
<comment type="caution">
    <text evidence="8">The sequence shown here is derived from an EMBL/GenBank/DDBJ whole genome shotgun (WGS) entry which is preliminary data.</text>
</comment>
<dbReference type="AlphaFoldDB" id="A0AAW0R2U4"/>
<evidence type="ECO:0000256" key="4">
    <source>
        <dbReference type="ARBA" id="ARBA00022989"/>
    </source>
</evidence>
<proteinExistence type="predicted"/>
<keyword evidence="2" id="KW-0813">Transport</keyword>
<evidence type="ECO:0000256" key="3">
    <source>
        <dbReference type="ARBA" id="ARBA00022692"/>
    </source>
</evidence>
<organism evidence="8 9">
    <name type="scientific">Apiospora kogelbergensis</name>
    <dbReference type="NCBI Taxonomy" id="1337665"/>
    <lineage>
        <taxon>Eukaryota</taxon>
        <taxon>Fungi</taxon>
        <taxon>Dikarya</taxon>
        <taxon>Ascomycota</taxon>
        <taxon>Pezizomycotina</taxon>
        <taxon>Sordariomycetes</taxon>
        <taxon>Xylariomycetidae</taxon>
        <taxon>Amphisphaeriales</taxon>
        <taxon>Apiosporaceae</taxon>
        <taxon>Apiospora</taxon>
    </lineage>
</organism>
<dbReference type="PANTHER" id="PTHR23501">
    <property type="entry name" value="MAJOR FACILITATOR SUPERFAMILY"/>
    <property type="match status" value="1"/>
</dbReference>
<feature type="transmembrane region" description="Helical" evidence="7">
    <location>
        <begin position="50"/>
        <end position="68"/>
    </location>
</feature>
<sequence>MTPLHGQKSLMDKLRQIDYLGNLLLSPRMVAVLWGLIFGGNRYPWSSFRIAVPLVLGILGWISFYIQQRFTRHQSVLTRLFTNWASAIAFFLTISSSILTQSLALDH</sequence>
<keyword evidence="5 7" id="KW-0472">Membrane</keyword>
<evidence type="ECO:0000256" key="6">
    <source>
        <dbReference type="ARBA" id="ARBA00023180"/>
    </source>
</evidence>
<accession>A0AAW0R2U4</accession>
<keyword evidence="3 7" id="KW-0812">Transmembrane</keyword>
<keyword evidence="9" id="KW-1185">Reference proteome</keyword>
<feature type="transmembrane region" description="Helical" evidence="7">
    <location>
        <begin position="80"/>
        <end position="99"/>
    </location>
</feature>
<dbReference type="GO" id="GO:0005886">
    <property type="term" value="C:plasma membrane"/>
    <property type="evidence" value="ECO:0007669"/>
    <property type="project" value="TreeGrafter"/>
</dbReference>
<name>A0AAW0R2U4_9PEZI</name>
<evidence type="ECO:0000313" key="9">
    <source>
        <dbReference type="Proteomes" id="UP001392437"/>
    </source>
</evidence>
<protein>
    <submittedName>
        <fullName evidence="8">Major facilitator superfamily domain-containing protein</fullName>
    </submittedName>
</protein>
<evidence type="ECO:0000313" key="8">
    <source>
        <dbReference type="EMBL" id="KAK8121560.1"/>
    </source>
</evidence>
<evidence type="ECO:0000256" key="5">
    <source>
        <dbReference type="ARBA" id="ARBA00023136"/>
    </source>
</evidence>